<name>A0AAW0FCU3_9APHY</name>
<reference evidence="1 2" key="1">
    <citation type="submission" date="2022-09" db="EMBL/GenBank/DDBJ databases">
        <authorList>
            <person name="Palmer J.M."/>
        </authorList>
    </citation>
    <scope>NUCLEOTIDE SEQUENCE [LARGE SCALE GENOMIC DNA]</scope>
    <source>
        <strain evidence="1 2">DSM 7382</strain>
    </source>
</reference>
<protein>
    <submittedName>
        <fullName evidence="1">Uncharacterized protein</fullName>
    </submittedName>
</protein>
<dbReference type="Proteomes" id="UP001385951">
    <property type="component" value="Unassembled WGS sequence"/>
</dbReference>
<dbReference type="AlphaFoldDB" id="A0AAW0FCU3"/>
<accession>A0AAW0FCU3</accession>
<dbReference type="EMBL" id="JASBNA010000101">
    <property type="protein sequence ID" value="KAK7676892.1"/>
    <property type="molecule type" value="Genomic_DNA"/>
</dbReference>
<gene>
    <name evidence="1" type="ORF">QCA50_020148</name>
</gene>
<organism evidence="1 2">
    <name type="scientific">Cerrena zonata</name>
    <dbReference type="NCBI Taxonomy" id="2478898"/>
    <lineage>
        <taxon>Eukaryota</taxon>
        <taxon>Fungi</taxon>
        <taxon>Dikarya</taxon>
        <taxon>Basidiomycota</taxon>
        <taxon>Agaricomycotina</taxon>
        <taxon>Agaricomycetes</taxon>
        <taxon>Polyporales</taxon>
        <taxon>Cerrenaceae</taxon>
        <taxon>Cerrena</taxon>
    </lineage>
</organism>
<keyword evidence="2" id="KW-1185">Reference proteome</keyword>
<comment type="caution">
    <text evidence="1">The sequence shown here is derived from an EMBL/GenBank/DDBJ whole genome shotgun (WGS) entry which is preliminary data.</text>
</comment>
<evidence type="ECO:0000313" key="2">
    <source>
        <dbReference type="Proteomes" id="UP001385951"/>
    </source>
</evidence>
<evidence type="ECO:0000313" key="1">
    <source>
        <dbReference type="EMBL" id="KAK7676892.1"/>
    </source>
</evidence>
<proteinExistence type="predicted"/>
<sequence>MHTHPVNNSPPHSSQCPVLDRILDSSCTRGAVTAPDPLSQIPPLTGMLSTSGSDAAVVARVQRSVHGHTYSLMPPAYPASQHLPYMATPFQHSVSFLRTQFPPAAAVLTCYALANHPDLLRRISWPCLPARVVHSSLPQPSPQDSPFIIQATSTFQTHSRRTFSPIGNPSTTDMLMIA</sequence>